<feature type="region of interest" description="Disordered" evidence="5">
    <location>
        <begin position="182"/>
        <end position="269"/>
    </location>
</feature>
<evidence type="ECO:0000313" key="7">
    <source>
        <dbReference type="RefSeq" id="XP_015517706.1"/>
    </source>
</evidence>
<feature type="region of interest" description="Disordered" evidence="5">
    <location>
        <begin position="299"/>
        <end position="339"/>
    </location>
</feature>
<sequence length="339" mass="38224">MISTTIDTYLETLTGYIFDDDKLVTYKWLSKELGLHVNLAKQILWQFWKEHEERERVLATFTLIGYLVDGVLRVEVVKEEDLASAKRKFKKLTAEHLYSLQRALPDVEFLALTGDGDHRQGAIVCKEIIARSGEELNELRWGCKLSGKVSDEKSAKLASTKPDSKKEKNFFGKVTKTPQAFDASKKEAAKDVDNVVAGRGRKRQGSEEPEMGGKRQRRKCDPTSNPSGESSVNEDEGEGEDETMRNCILEGETPSVNVGNKVSPPMYKVENGKTKVRKVVDKTFTDENGYFVTKKEYVYESSSDKEEDPSKVEAPQPRSAAPKDNNRKQASLLNFFKKP</sequence>
<dbReference type="InParanoid" id="A0A6J0BSD5"/>
<dbReference type="GO" id="GO:0006297">
    <property type="term" value="P:nucleotide-excision repair, DNA gap filling"/>
    <property type="evidence" value="ECO:0007669"/>
    <property type="project" value="TreeGrafter"/>
</dbReference>
<feature type="compositionally biased region" description="Acidic residues" evidence="5">
    <location>
        <begin position="232"/>
        <end position="241"/>
    </location>
</feature>
<dbReference type="GeneID" id="107222732"/>
<comment type="subcellular location">
    <subcellularLocation>
        <location evidence="1">Nucleus</location>
    </subcellularLocation>
</comment>
<dbReference type="RefSeq" id="XP_015517706.1">
    <property type="nucleotide sequence ID" value="XM_015662220.2"/>
</dbReference>
<gene>
    <name evidence="7" type="primary">LOC107222732</name>
</gene>
<evidence type="ECO:0000313" key="6">
    <source>
        <dbReference type="Proteomes" id="UP000829291"/>
    </source>
</evidence>
<feature type="compositionally biased region" description="Polar residues" evidence="5">
    <location>
        <begin position="222"/>
        <end position="231"/>
    </location>
</feature>
<name>A0A6J0BSD5_NEOLC</name>
<evidence type="ECO:0000256" key="1">
    <source>
        <dbReference type="ARBA" id="ARBA00004123"/>
    </source>
</evidence>
<dbReference type="InterPro" id="IPR041913">
    <property type="entry name" value="POLD3_sf"/>
</dbReference>
<feature type="compositionally biased region" description="Basic and acidic residues" evidence="5">
    <location>
        <begin position="183"/>
        <end position="193"/>
    </location>
</feature>
<keyword evidence="4" id="KW-0539">Nucleus</keyword>
<dbReference type="InterPro" id="IPR019038">
    <property type="entry name" value="POLD3"/>
</dbReference>
<protein>
    <recommendedName>
        <fullName evidence="2">DNA polymerase delta subunit 3</fullName>
    </recommendedName>
</protein>
<keyword evidence="3" id="KW-0235">DNA replication</keyword>
<dbReference type="GO" id="GO:1904161">
    <property type="term" value="P:DNA synthesis involved in UV-damage excision repair"/>
    <property type="evidence" value="ECO:0007669"/>
    <property type="project" value="TreeGrafter"/>
</dbReference>
<dbReference type="PANTHER" id="PTHR17598">
    <property type="entry name" value="DNA POLYMERASE DELTA SUBUNIT 3"/>
    <property type="match status" value="1"/>
</dbReference>
<dbReference type="Pfam" id="PF09507">
    <property type="entry name" value="CDC27"/>
    <property type="match status" value="2"/>
</dbReference>
<dbReference type="GO" id="GO:0006271">
    <property type="term" value="P:DNA strand elongation involved in DNA replication"/>
    <property type="evidence" value="ECO:0007669"/>
    <property type="project" value="TreeGrafter"/>
</dbReference>
<evidence type="ECO:0000256" key="3">
    <source>
        <dbReference type="ARBA" id="ARBA00022705"/>
    </source>
</evidence>
<dbReference type="KEGG" id="nlo:107222732"/>
<dbReference type="OrthoDB" id="514823at2759"/>
<dbReference type="Proteomes" id="UP000829291">
    <property type="component" value="Chromosome 2"/>
</dbReference>
<proteinExistence type="predicted"/>
<feature type="region of interest" description="Disordered" evidence="5">
    <location>
        <begin position="152"/>
        <end position="171"/>
    </location>
</feature>
<organism evidence="7">
    <name type="scientific">Neodiprion lecontei</name>
    <name type="common">Redheaded pine sawfly</name>
    <dbReference type="NCBI Taxonomy" id="441921"/>
    <lineage>
        <taxon>Eukaryota</taxon>
        <taxon>Metazoa</taxon>
        <taxon>Ecdysozoa</taxon>
        <taxon>Arthropoda</taxon>
        <taxon>Hexapoda</taxon>
        <taxon>Insecta</taxon>
        <taxon>Pterygota</taxon>
        <taxon>Neoptera</taxon>
        <taxon>Endopterygota</taxon>
        <taxon>Hymenoptera</taxon>
        <taxon>Tenthredinoidea</taxon>
        <taxon>Diprionidae</taxon>
        <taxon>Diprioninae</taxon>
        <taxon>Neodiprion</taxon>
    </lineage>
</organism>
<dbReference type="GO" id="GO:0003887">
    <property type="term" value="F:DNA-directed DNA polymerase activity"/>
    <property type="evidence" value="ECO:0007669"/>
    <property type="project" value="TreeGrafter"/>
</dbReference>
<dbReference type="PANTHER" id="PTHR17598:SF13">
    <property type="entry name" value="DNA POLYMERASE DELTA SUBUNIT 3"/>
    <property type="match status" value="1"/>
</dbReference>
<feature type="compositionally biased region" description="Basic and acidic residues" evidence="5">
    <location>
        <begin position="299"/>
        <end position="311"/>
    </location>
</feature>
<evidence type="ECO:0000256" key="5">
    <source>
        <dbReference type="SAM" id="MobiDB-lite"/>
    </source>
</evidence>
<reference evidence="7" key="1">
    <citation type="submission" date="2025-08" db="UniProtKB">
        <authorList>
            <consortium name="RefSeq"/>
        </authorList>
    </citation>
    <scope>IDENTIFICATION</scope>
    <source>
        <tissue evidence="7">Thorax and Abdomen</tissue>
    </source>
</reference>
<dbReference type="AlphaFoldDB" id="A0A6J0BSD5"/>
<evidence type="ECO:0000256" key="4">
    <source>
        <dbReference type="ARBA" id="ARBA00023242"/>
    </source>
</evidence>
<accession>A0A6J0BSD5</accession>
<dbReference type="Gene3D" id="3.90.1030.20">
    <property type="entry name" value="DNA polymerase delta, p66 (Cdc27) subunit, wHTH domain"/>
    <property type="match status" value="1"/>
</dbReference>
<keyword evidence="6" id="KW-1185">Reference proteome</keyword>
<dbReference type="GO" id="GO:0043625">
    <property type="term" value="C:delta DNA polymerase complex"/>
    <property type="evidence" value="ECO:0007669"/>
    <property type="project" value="InterPro"/>
</dbReference>
<evidence type="ECO:0000256" key="2">
    <source>
        <dbReference type="ARBA" id="ARBA00017589"/>
    </source>
</evidence>